<keyword evidence="2" id="KW-1185">Reference proteome</keyword>
<sequence length="113" mass="13728">MNERLMEFLLRSEVAKLPDDKREFYQFIVKTEDRLAEKAETVDEFCQLLLKHSPFHLAVSRFNLPYDQVVRWMEEIDGELHEKMEARCQKVEWIDYTNHFPQAEGKRIFLFMN</sequence>
<dbReference type="EMBL" id="VDGG01000018">
    <property type="protein sequence ID" value="TQR14698.1"/>
    <property type="molecule type" value="Genomic_DNA"/>
</dbReference>
<proteinExistence type="predicted"/>
<name>A0A544TBD7_9BACI</name>
<dbReference type="AlphaFoldDB" id="A0A544TBD7"/>
<gene>
    <name evidence="1" type="ORF">FG383_10225</name>
</gene>
<evidence type="ECO:0000313" key="2">
    <source>
        <dbReference type="Proteomes" id="UP000318937"/>
    </source>
</evidence>
<dbReference type="Proteomes" id="UP000318937">
    <property type="component" value="Unassembled WGS sequence"/>
</dbReference>
<comment type="caution">
    <text evidence="1">The sequence shown here is derived from an EMBL/GenBank/DDBJ whole genome shotgun (WGS) entry which is preliminary data.</text>
</comment>
<reference evidence="1 2" key="1">
    <citation type="submission" date="2019-05" db="EMBL/GenBank/DDBJ databases">
        <title>Psychrobacillus vulpis sp. nov., a new species isolated from feces of a red fox that inhabits in The Tablas de Daimiel Natural Park, Albacete, Spain.</title>
        <authorList>
            <person name="Rodriguez M."/>
            <person name="Reina J.C."/>
            <person name="Bejar V."/>
            <person name="Llamas I."/>
        </authorList>
    </citation>
    <scope>NUCLEOTIDE SEQUENCE [LARGE SCALE GENOMIC DNA]</scope>
    <source>
        <strain evidence="1 2">NHI-2</strain>
    </source>
</reference>
<protein>
    <submittedName>
        <fullName evidence="1">Uncharacterized protein</fullName>
    </submittedName>
</protein>
<accession>A0A544TBD7</accession>
<dbReference type="OrthoDB" id="2720271at2"/>
<evidence type="ECO:0000313" key="1">
    <source>
        <dbReference type="EMBL" id="TQR14698.1"/>
    </source>
</evidence>
<organism evidence="1 2">
    <name type="scientific">Psychrobacillus soli</name>
    <dbReference type="NCBI Taxonomy" id="1543965"/>
    <lineage>
        <taxon>Bacteria</taxon>
        <taxon>Bacillati</taxon>
        <taxon>Bacillota</taxon>
        <taxon>Bacilli</taxon>
        <taxon>Bacillales</taxon>
        <taxon>Bacillaceae</taxon>
        <taxon>Psychrobacillus</taxon>
    </lineage>
</organism>
<dbReference type="RefSeq" id="WP_142607315.1">
    <property type="nucleotide sequence ID" value="NZ_VDGG01000018.1"/>
</dbReference>